<keyword evidence="3" id="KW-1185">Reference proteome</keyword>
<dbReference type="EMBL" id="CP016793">
    <property type="protein sequence ID" value="ANZ35270.1"/>
    <property type="molecule type" value="Genomic_DNA"/>
</dbReference>
<dbReference type="AlphaFoldDB" id="A0A1B2HC18"/>
<dbReference type="RefSeq" id="WP_065913686.1">
    <property type="nucleotide sequence ID" value="NZ_CP016793.1"/>
</dbReference>
<feature type="region of interest" description="Disordered" evidence="1">
    <location>
        <begin position="59"/>
        <end position="81"/>
    </location>
</feature>
<sequence>MADVSWAPVETLPKTLDVRQATVYRQAAEPEPGKVVLGGQWLVWPDQVWWQMPVNAEEGGEAAAPAPRWKRSHLTPEEFDGPMWTRVEQA</sequence>
<dbReference type="OrthoDB" id="5209889at2"/>
<reference evidence="2 3" key="1">
    <citation type="submission" date="2016-07" db="EMBL/GenBank/DDBJ databases">
        <title>Complete genome sequence of the Lentzea guizhouensis DHS C013.</title>
        <authorList>
            <person name="Cao C."/>
        </authorList>
    </citation>
    <scope>NUCLEOTIDE SEQUENCE [LARGE SCALE GENOMIC DNA]</scope>
    <source>
        <strain evidence="2 3">DHS C013</strain>
    </source>
</reference>
<dbReference type="STRING" id="1586287.BBK82_03445"/>
<proteinExistence type="predicted"/>
<evidence type="ECO:0000313" key="2">
    <source>
        <dbReference type="EMBL" id="ANZ35270.1"/>
    </source>
</evidence>
<gene>
    <name evidence="2" type="ORF">BBK82_03445</name>
</gene>
<evidence type="ECO:0000313" key="3">
    <source>
        <dbReference type="Proteomes" id="UP000093053"/>
    </source>
</evidence>
<dbReference type="KEGG" id="led:BBK82_03445"/>
<protein>
    <submittedName>
        <fullName evidence="2">Uncharacterized protein</fullName>
    </submittedName>
</protein>
<dbReference type="Proteomes" id="UP000093053">
    <property type="component" value="Chromosome"/>
</dbReference>
<evidence type="ECO:0000256" key="1">
    <source>
        <dbReference type="SAM" id="MobiDB-lite"/>
    </source>
</evidence>
<accession>A0A1B2HC18</accession>
<organism evidence="2 3">
    <name type="scientific">Lentzea guizhouensis</name>
    <dbReference type="NCBI Taxonomy" id="1586287"/>
    <lineage>
        <taxon>Bacteria</taxon>
        <taxon>Bacillati</taxon>
        <taxon>Actinomycetota</taxon>
        <taxon>Actinomycetes</taxon>
        <taxon>Pseudonocardiales</taxon>
        <taxon>Pseudonocardiaceae</taxon>
        <taxon>Lentzea</taxon>
    </lineage>
</organism>
<name>A0A1B2HC18_9PSEU</name>